<dbReference type="Proteomes" id="UP000824890">
    <property type="component" value="Unassembled WGS sequence"/>
</dbReference>
<evidence type="ECO:0000256" key="1">
    <source>
        <dbReference type="SAM" id="MobiDB-lite"/>
    </source>
</evidence>
<protein>
    <recommendedName>
        <fullName evidence="4">UBC core domain-containing protein</fullName>
    </recommendedName>
</protein>
<sequence length="73" mass="8097">MEIDEGSTSRGCRKTHLLELAVLLKTTTSCSVMLPDDSPWDGVKPLLCDPNPSSPPNSEAARMFSESKREYNR</sequence>
<name>A0ABQ7ZDS2_BRANA</name>
<dbReference type="EMBL" id="JAGKQM010000015">
    <property type="protein sequence ID" value="KAH0878263.1"/>
    <property type="molecule type" value="Genomic_DNA"/>
</dbReference>
<dbReference type="InterPro" id="IPR016135">
    <property type="entry name" value="UBQ-conjugating_enzyme/RWD"/>
</dbReference>
<reference evidence="2 3" key="1">
    <citation type="submission" date="2021-05" db="EMBL/GenBank/DDBJ databases">
        <title>Genome Assembly of Synthetic Allotetraploid Brassica napus Reveals Homoeologous Exchanges between Subgenomes.</title>
        <authorList>
            <person name="Davis J.T."/>
        </authorList>
    </citation>
    <scope>NUCLEOTIDE SEQUENCE [LARGE SCALE GENOMIC DNA]</scope>
    <source>
        <strain evidence="3">cv. Da-Ae</strain>
        <tissue evidence="2">Seedling</tissue>
    </source>
</reference>
<comment type="caution">
    <text evidence="2">The sequence shown here is derived from an EMBL/GenBank/DDBJ whole genome shotgun (WGS) entry which is preliminary data.</text>
</comment>
<evidence type="ECO:0008006" key="4">
    <source>
        <dbReference type="Google" id="ProtNLM"/>
    </source>
</evidence>
<gene>
    <name evidence="2" type="ORF">HID58_065657</name>
</gene>
<proteinExistence type="predicted"/>
<feature type="region of interest" description="Disordered" evidence="1">
    <location>
        <begin position="47"/>
        <end position="73"/>
    </location>
</feature>
<dbReference type="SUPFAM" id="SSF54495">
    <property type="entry name" value="UBC-like"/>
    <property type="match status" value="1"/>
</dbReference>
<organism evidence="2 3">
    <name type="scientific">Brassica napus</name>
    <name type="common">Rape</name>
    <dbReference type="NCBI Taxonomy" id="3708"/>
    <lineage>
        <taxon>Eukaryota</taxon>
        <taxon>Viridiplantae</taxon>
        <taxon>Streptophyta</taxon>
        <taxon>Embryophyta</taxon>
        <taxon>Tracheophyta</taxon>
        <taxon>Spermatophyta</taxon>
        <taxon>Magnoliopsida</taxon>
        <taxon>eudicotyledons</taxon>
        <taxon>Gunneridae</taxon>
        <taxon>Pentapetalae</taxon>
        <taxon>rosids</taxon>
        <taxon>malvids</taxon>
        <taxon>Brassicales</taxon>
        <taxon>Brassicaceae</taxon>
        <taxon>Brassiceae</taxon>
        <taxon>Brassica</taxon>
    </lineage>
</organism>
<accession>A0ABQ7ZDS2</accession>
<evidence type="ECO:0000313" key="2">
    <source>
        <dbReference type="EMBL" id="KAH0878263.1"/>
    </source>
</evidence>
<keyword evidence="3" id="KW-1185">Reference proteome</keyword>
<evidence type="ECO:0000313" key="3">
    <source>
        <dbReference type="Proteomes" id="UP000824890"/>
    </source>
</evidence>